<feature type="transmembrane region" description="Helical" evidence="1">
    <location>
        <begin position="120"/>
        <end position="142"/>
    </location>
</feature>
<feature type="transmembrane region" description="Helical" evidence="1">
    <location>
        <begin position="95"/>
        <end position="114"/>
    </location>
</feature>
<reference evidence="2 3" key="1">
    <citation type="submission" date="2018-06" db="EMBL/GenBank/DDBJ databases">
        <authorList>
            <consortium name="Pathogen Informatics"/>
            <person name="Doyle S."/>
        </authorList>
    </citation>
    <scope>NUCLEOTIDE SEQUENCE [LARGE SCALE GENOMIC DNA]</scope>
    <source>
        <strain evidence="2 3">NCTC10283</strain>
    </source>
</reference>
<dbReference type="AlphaFoldDB" id="A0A376BVE3"/>
<feature type="transmembrane region" description="Helical" evidence="1">
    <location>
        <begin position="190"/>
        <end position="215"/>
    </location>
</feature>
<keyword evidence="1" id="KW-1133">Transmembrane helix</keyword>
<evidence type="ECO:0000313" key="2">
    <source>
        <dbReference type="EMBL" id="SSY80920.1"/>
    </source>
</evidence>
<evidence type="ECO:0000256" key="1">
    <source>
        <dbReference type="SAM" id="Phobius"/>
    </source>
</evidence>
<gene>
    <name evidence="2" type="ORF">NCTC10283_02484</name>
</gene>
<sequence length="216" mass="22914">MTKPHSLLPQTPWQAKSRWSFERQSLTVLLIGLTFCGLGEAMLVLANLGAAPWVVFAQGLAKLLDLNIGITTLMISAVVMLLWIPLHLRVGLGTLTNIAVIALVLGFVVAFVPAPSADNWLLRGLLCVGGVVVIGVAAAVYLTCHMGAGPRDGLMVGLCQRTGWRVGVVRSLLESTVCLIGWALGGTVGVGTLLFAFGVGWVVQMSLLVLARWFAK</sequence>
<feature type="transmembrane region" description="Helical" evidence="1">
    <location>
        <begin position="26"/>
        <end position="46"/>
    </location>
</feature>
<feature type="transmembrane region" description="Helical" evidence="1">
    <location>
        <begin position="66"/>
        <end position="88"/>
    </location>
</feature>
<dbReference type="RefSeq" id="WP_034290655.1">
    <property type="nucleotide sequence ID" value="NZ_CP091519.2"/>
</dbReference>
<proteinExistence type="predicted"/>
<evidence type="ECO:0000313" key="3">
    <source>
        <dbReference type="Proteomes" id="UP000254209"/>
    </source>
</evidence>
<dbReference type="PANTHER" id="PTHR40078">
    <property type="entry name" value="INTEGRAL MEMBRANE PROTEIN-RELATED"/>
    <property type="match status" value="1"/>
</dbReference>
<organism evidence="2 3">
    <name type="scientific">Alysiella crassa</name>
    <dbReference type="NCBI Taxonomy" id="153491"/>
    <lineage>
        <taxon>Bacteria</taxon>
        <taxon>Pseudomonadati</taxon>
        <taxon>Pseudomonadota</taxon>
        <taxon>Betaproteobacteria</taxon>
        <taxon>Neisseriales</taxon>
        <taxon>Neisseriaceae</taxon>
        <taxon>Alysiella</taxon>
    </lineage>
</organism>
<dbReference type="STRING" id="1120980.GCA_000745955_00189"/>
<accession>A0A376BVE3</accession>
<keyword evidence="1" id="KW-0472">Membrane</keyword>
<keyword evidence="3" id="KW-1185">Reference proteome</keyword>
<dbReference type="OrthoDB" id="154912at2"/>
<dbReference type="EMBL" id="UFSO01000003">
    <property type="protein sequence ID" value="SSY80920.1"/>
    <property type="molecule type" value="Genomic_DNA"/>
</dbReference>
<protein>
    <submittedName>
        <fullName evidence="2">Uncharacterized BCR, YitT family COG1284</fullName>
    </submittedName>
</protein>
<dbReference type="Proteomes" id="UP000254209">
    <property type="component" value="Unassembled WGS sequence"/>
</dbReference>
<name>A0A376BVE3_9NEIS</name>
<dbReference type="Pfam" id="PF19700">
    <property type="entry name" value="DUF6198"/>
    <property type="match status" value="1"/>
</dbReference>
<dbReference type="PANTHER" id="PTHR40078:SF1">
    <property type="entry name" value="INTEGRAL MEMBRANE PROTEIN"/>
    <property type="match status" value="1"/>
</dbReference>
<dbReference type="InterPro" id="IPR038750">
    <property type="entry name" value="YczE/YyaS-like"/>
</dbReference>
<keyword evidence="1" id="KW-0812">Transmembrane</keyword>